<name>A0A0S2IYA2_LEPBO</name>
<protein>
    <submittedName>
        <fullName evidence="1">Uncharacterized protein</fullName>
    </submittedName>
</protein>
<accession>A0A0S2IYA2</accession>
<evidence type="ECO:0000313" key="2">
    <source>
        <dbReference type="Proteomes" id="UP000058857"/>
    </source>
</evidence>
<gene>
    <name evidence="1" type="ORF">LBBP_04145</name>
</gene>
<evidence type="ECO:0000313" key="1">
    <source>
        <dbReference type="EMBL" id="ALO28275.1"/>
    </source>
</evidence>
<reference evidence="1 2" key="1">
    <citation type="journal article" date="2015" name="PLoS Negl. Trop. Dis.">
        <title>Distribution of Plasmids in Distinct Leptospira Pathogenic Species.</title>
        <authorList>
            <person name="Wang Y."/>
            <person name="Zhuang X."/>
            <person name="Zhong Y."/>
            <person name="Zhang C."/>
            <person name="Zhang Y."/>
            <person name="Zeng L."/>
            <person name="Zhu Y."/>
            <person name="He P."/>
            <person name="Dong K."/>
            <person name="Pal U."/>
            <person name="Guo X."/>
            <person name="Qin J."/>
        </authorList>
    </citation>
    <scope>NUCLEOTIDE SEQUENCE [LARGE SCALE GENOMIC DNA]</scope>
    <source>
        <strain evidence="1 2">56604</strain>
    </source>
</reference>
<dbReference type="AlphaFoldDB" id="A0A0S2IYA2"/>
<organism evidence="1">
    <name type="scientific">Leptospira borgpetersenii serovar Ballum</name>
    <dbReference type="NCBI Taxonomy" id="280505"/>
    <lineage>
        <taxon>Bacteria</taxon>
        <taxon>Pseudomonadati</taxon>
        <taxon>Spirochaetota</taxon>
        <taxon>Spirochaetia</taxon>
        <taxon>Leptospirales</taxon>
        <taxon>Leptospiraceae</taxon>
        <taxon>Leptospira</taxon>
    </lineage>
</organism>
<dbReference type="Proteomes" id="UP000058857">
    <property type="component" value="Chromosome 2"/>
</dbReference>
<proteinExistence type="predicted"/>
<dbReference type="EMBL" id="CP012030">
    <property type="protein sequence ID" value="ALO28275.1"/>
    <property type="molecule type" value="Genomic_DNA"/>
</dbReference>
<sequence>MKSKVYLHSTAQNQNPGIFIRDMESLTSLRKISTSDSNKFENPYQIYRA</sequence>